<dbReference type="InterPro" id="IPR001296">
    <property type="entry name" value="Glyco_trans_1"/>
</dbReference>
<evidence type="ECO:0000313" key="3">
    <source>
        <dbReference type="Proteomes" id="UP000626242"/>
    </source>
</evidence>
<name>A0ABR8WIV9_9FLAO</name>
<proteinExistence type="predicted"/>
<sequence length="377" mass="43385">MPKKILFFIESLEVGGAEKSLATLLNTCKFQDFSVDLMLLTPGAFLNEIPSHINVIVLKRLKASFLKRLKFYILKKINIGELHSSQFFWKVFKNDFTMIDKQYDIAIAYSQGFSTYFIADKVKAQSKYSWVNIDYKKAGYNMKFDFSFYNRYNKVIAVSEDVKKGITQELSNIGESFPVEVIKDITDINVVRKKALSQLKVNFDHKAINIVTVCRLEKQKGLFLAVESCAWLKEKKYPIKWYVIGEGSERKNLQQLIMKNKLHDSFFLLGADSNPYPYMEGCNIYVQTSLFEGLGLTVVEASYLNKPIVCTNFPTAFDILEDEKTGLIAKMNAADIASKVERLILDKSFRLSLSNNLRKKENRDHEVSIQQIEQLLR</sequence>
<keyword evidence="3" id="KW-1185">Reference proteome</keyword>
<dbReference type="Gene3D" id="3.40.50.2000">
    <property type="entry name" value="Glycogen Phosphorylase B"/>
    <property type="match status" value="2"/>
</dbReference>
<dbReference type="PANTHER" id="PTHR45947">
    <property type="entry name" value="SULFOQUINOVOSYL TRANSFERASE SQD2"/>
    <property type="match status" value="1"/>
</dbReference>
<gene>
    <name evidence="2" type="ORF">H9628_00760</name>
</gene>
<dbReference type="Proteomes" id="UP000626242">
    <property type="component" value="Unassembled WGS sequence"/>
</dbReference>
<protein>
    <submittedName>
        <fullName evidence="2">Glycosyltransferase</fullName>
    </submittedName>
</protein>
<dbReference type="CDD" id="cd03811">
    <property type="entry name" value="GT4_GT28_WabH-like"/>
    <property type="match status" value="1"/>
</dbReference>
<accession>A0ABR8WIV9</accession>
<reference evidence="2 3" key="1">
    <citation type="submission" date="2020-08" db="EMBL/GenBank/DDBJ databases">
        <title>A Genomic Blueprint of the Chicken Gut Microbiome.</title>
        <authorList>
            <person name="Gilroy R."/>
            <person name="Ravi A."/>
            <person name="Getino M."/>
            <person name="Pursley I."/>
            <person name="Horton D.L."/>
            <person name="Alikhan N.-F."/>
            <person name="Baker D."/>
            <person name="Gharbi K."/>
            <person name="Hall N."/>
            <person name="Watson M."/>
            <person name="Adriaenssens E.M."/>
            <person name="Foster-Nyarko E."/>
            <person name="Jarju S."/>
            <person name="Secka A."/>
            <person name="Antonio M."/>
            <person name="Oren A."/>
            <person name="Chaudhuri R."/>
            <person name="La Ragione R.M."/>
            <person name="Hildebrand F."/>
            <person name="Pallen M.J."/>
        </authorList>
    </citation>
    <scope>NUCLEOTIDE SEQUENCE [LARGE SCALE GENOMIC DNA]</scope>
    <source>
        <strain evidence="2 3">Sa1CVA4</strain>
    </source>
</reference>
<feature type="domain" description="Glycosyl transferase family 1" evidence="1">
    <location>
        <begin position="200"/>
        <end position="359"/>
    </location>
</feature>
<dbReference type="EMBL" id="JACSPS010000001">
    <property type="protein sequence ID" value="MBD8016997.1"/>
    <property type="molecule type" value="Genomic_DNA"/>
</dbReference>
<dbReference type="Pfam" id="PF00534">
    <property type="entry name" value="Glycos_transf_1"/>
    <property type="match status" value="1"/>
</dbReference>
<evidence type="ECO:0000313" key="2">
    <source>
        <dbReference type="EMBL" id="MBD8016997.1"/>
    </source>
</evidence>
<dbReference type="InterPro" id="IPR050194">
    <property type="entry name" value="Glycosyltransferase_grp1"/>
</dbReference>
<dbReference type="SUPFAM" id="SSF53756">
    <property type="entry name" value="UDP-Glycosyltransferase/glycogen phosphorylase"/>
    <property type="match status" value="1"/>
</dbReference>
<comment type="caution">
    <text evidence="2">The sequence shown here is derived from an EMBL/GenBank/DDBJ whole genome shotgun (WGS) entry which is preliminary data.</text>
</comment>
<dbReference type="RefSeq" id="WP_251832210.1">
    <property type="nucleotide sequence ID" value="NZ_JACSPS010000001.1"/>
</dbReference>
<dbReference type="PANTHER" id="PTHR45947:SF3">
    <property type="entry name" value="SULFOQUINOVOSYL TRANSFERASE SQD2"/>
    <property type="match status" value="1"/>
</dbReference>
<evidence type="ECO:0000259" key="1">
    <source>
        <dbReference type="Pfam" id="PF00534"/>
    </source>
</evidence>
<organism evidence="2 3">
    <name type="scientific">Kaistella pullorum</name>
    <dbReference type="NCBI Taxonomy" id="2763074"/>
    <lineage>
        <taxon>Bacteria</taxon>
        <taxon>Pseudomonadati</taxon>
        <taxon>Bacteroidota</taxon>
        <taxon>Flavobacteriia</taxon>
        <taxon>Flavobacteriales</taxon>
        <taxon>Weeksellaceae</taxon>
        <taxon>Chryseobacterium group</taxon>
        <taxon>Kaistella</taxon>
    </lineage>
</organism>